<name>A0A9N9K1W8_9GLOM</name>
<feature type="non-terminal residue" evidence="1">
    <location>
        <position position="113"/>
    </location>
</feature>
<dbReference type="EMBL" id="CAJVPZ010079486">
    <property type="protein sequence ID" value="CAG8807017.1"/>
    <property type="molecule type" value="Genomic_DNA"/>
</dbReference>
<sequence length="113" mass="13078">RLGKFLKDSYNCDQIYTEGFGNLNELKDEIKYLAVHFSRDTMEVYILDDKIKPFSRMVLINTITVPIIKDPTSQEIFNFIEGLMVINKLIEHNLQKINSINQLVGDRTSTVLP</sequence>
<organism evidence="1 2">
    <name type="scientific">Racocetra fulgida</name>
    <dbReference type="NCBI Taxonomy" id="60492"/>
    <lineage>
        <taxon>Eukaryota</taxon>
        <taxon>Fungi</taxon>
        <taxon>Fungi incertae sedis</taxon>
        <taxon>Mucoromycota</taxon>
        <taxon>Glomeromycotina</taxon>
        <taxon>Glomeromycetes</taxon>
        <taxon>Diversisporales</taxon>
        <taxon>Gigasporaceae</taxon>
        <taxon>Racocetra</taxon>
    </lineage>
</organism>
<accession>A0A9N9K1W8</accession>
<reference evidence="1" key="1">
    <citation type="submission" date="2021-06" db="EMBL/GenBank/DDBJ databases">
        <authorList>
            <person name="Kallberg Y."/>
            <person name="Tangrot J."/>
            <person name="Rosling A."/>
        </authorList>
    </citation>
    <scope>NUCLEOTIDE SEQUENCE</scope>
    <source>
        <strain evidence="1">IN212</strain>
    </source>
</reference>
<dbReference type="Proteomes" id="UP000789396">
    <property type="component" value="Unassembled WGS sequence"/>
</dbReference>
<gene>
    <name evidence="1" type="ORF">RFULGI_LOCUS18337</name>
</gene>
<feature type="non-terminal residue" evidence="1">
    <location>
        <position position="1"/>
    </location>
</feature>
<keyword evidence="2" id="KW-1185">Reference proteome</keyword>
<protein>
    <submittedName>
        <fullName evidence="1">18742_t:CDS:1</fullName>
    </submittedName>
</protein>
<proteinExistence type="predicted"/>
<dbReference type="AlphaFoldDB" id="A0A9N9K1W8"/>
<evidence type="ECO:0000313" key="1">
    <source>
        <dbReference type="EMBL" id="CAG8807017.1"/>
    </source>
</evidence>
<evidence type="ECO:0000313" key="2">
    <source>
        <dbReference type="Proteomes" id="UP000789396"/>
    </source>
</evidence>
<comment type="caution">
    <text evidence="1">The sequence shown here is derived from an EMBL/GenBank/DDBJ whole genome shotgun (WGS) entry which is preliminary data.</text>
</comment>